<proteinExistence type="predicted"/>
<dbReference type="WBParaSite" id="nRc.2.0.1.t28320-RA">
    <property type="protein sequence ID" value="nRc.2.0.1.t28320-RA"/>
    <property type="gene ID" value="nRc.2.0.1.g28320"/>
</dbReference>
<dbReference type="Proteomes" id="UP000887565">
    <property type="component" value="Unplaced"/>
</dbReference>
<dbReference type="AlphaFoldDB" id="A0A915JQ33"/>
<sequence>MVIQQRNAFHKSIALNTNNCFENIQKITSLQTETPGNEQPIALQMVMQRPATLTTVNREILYIMPMQS</sequence>
<protein>
    <submittedName>
        <fullName evidence="2">Uncharacterized protein</fullName>
    </submittedName>
</protein>
<accession>A0A915JQ33</accession>
<organism evidence="1 2">
    <name type="scientific">Romanomermis culicivorax</name>
    <name type="common">Nematode worm</name>
    <dbReference type="NCBI Taxonomy" id="13658"/>
    <lineage>
        <taxon>Eukaryota</taxon>
        <taxon>Metazoa</taxon>
        <taxon>Ecdysozoa</taxon>
        <taxon>Nematoda</taxon>
        <taxon>Enoplea</taxon>
        <taxon>Dorylaimia</taxon>
        <taxon>Mermithida</taxon>
        <taxon>Mermithoidea</taxon>
        <taxon>Mermithidae</taxon>
        <taxon>Romanomermis</taxon>
    </lineage>
</organism>
<keyword evidence="1" id="KW-1185">Reference proteome</keyword>
<reference evidence="2" key="1">
    <citation type="submission" date="2022-11" db="UniProtKB">
        <authorList>
            <consortium name="WormBaseParasite"/>
        </authorList>
    </citation>
    <scope>IDENTIFICATION</scope>
</reference>
<evidence type="ECO:0000313" key="1">
    <source>
        <dbReference type="Proteomes" id="UP000887565"/>
    </source>
</evidence>
<name>A0A915JQ33_ROMCU</name>
<evidence type="ECO:0000313" key="2">
    <source>
        <dbReference type="WBParaSite" id="nRc.2.0.1.t28320-RA"/>
    </source>
</evidence>